<name>A0A4V1NVH2_9BACT</name>
<comment type="caution">
    <text evidence="12">The sequence shown here is derived from an EMBL/GenBank/DDBJ whole genome shotgun (WGS) entry which is preliminary data.</text>
</comment>
<dbReference type="PROSITE" id="PS52015">
    <property type="entry name" value="TONB_CTD"/>
    <property type="match status" value="1"/>
</dbReference>
<proteinExistence type="inferred from homology"/>
<evidence type="ECO:0000256" key="10">
    <source>
        <dbReference type="SAM" id="Phobius"/>
    </source>
</evidence>
<evidence type="ECO:0000256" key="6">
    <source>
        <dbReference type="ARBA" id="ARBA00022692"/>
    </source>
</evidence>
<gene>
    <name evidence="12" type="ORF">ESZ00_12600</name>
</gene>
<evidence type="ECO:0000256" key="8">
    <source>
        <dbReference type="ARBA" id="ARBA00022989"/>
    </source>
</evidence>
<dbReference type="PANTHER" id="PTHR33446">
    <property type="entry name" value="PROTEIN TONB-RELATED"/>
    <property type="match status" value="1"/>
</dbReference>
<dbReference type="GO" id="GO:0055085">
    <property type="term" value="P:transmembrane transport"/>
    <property type="evidence" value="ECO:0007669"/>
    <property type="project" value="InterPro"/>
</dbReference>
<feature type="domain" description="TonB C-terminal" evidence="11">
    <location>
        <begin position="114"/>
        <end position="208"/>
    </location>
</feature>
<evidence type="ECO:0000259" key="11">
    <source>
        <dbReference type="PROSITE" id="PS52015"/>
    </source>
</evidence>
<evidence type="ECO:0000256" key="3">
    <source>
        <dbReference type="ARBA" id="ARBA00022448"/>
    </source>
</evidence>
<evidence type="ECO:0000256" key="9">
    <source>
        <dbReference type="ARBA" id="ARBA00023136"/>
    </source>
</evidence>
<dbReference type="InterPro" id="IPR003538">
    <property type="entry name" value="TonB"/>
</dbReference>
<dbReference type="EMBL" id="SDMK01000002">
    <property type="protein sequence ID" value="RXS95760.1"/>
    <property type="molecule type" value="Genomic_DNA"/>
</dbReference>
<keyword evidence="13" id="KW-1185">Reference proteome</keyword>
<dbReference type="PANTHER" id="PTHR33446:SF2">
    <property type="entry name" value="PROTEIN TONB"/>
    <property type="match status" value="1"/>
</dbReference>
<keyword evidence="9 10" id="KW-0472">Membrane</keyword>
<keyword evidence="7" id="KW-0653">Protein transport</keyword>
<dbReference type="OrthoDB" id="110340at2"/>
<dbReference type="Pfam" id="PF03544">
    <property type="entry name" value="TonB_C"/>
    <property type="match status" value="1"/>
</dbReference>
<organism evidence="12 13">
    <name type="scientific">Silvibacterium dinghuense</name>
    <dbReference type="NCBI Taxonomy" id="1560006"/>
    <lineage>
        <taxon>Bacteria</taxon>
        <taxon>Pseudomonadati</taxon>
        <taxon>Acidobacteriota</taxon>
        <taxon>Terriglobia</taxon>
        <taxon>Terriglobales</taxon>
        <taxon>Acidobacteriaceae</taxon>
        <taxon>Silvibacterium</taxon>
    </lineage>
</organism>
<keyword evidence="3" id="KW-0813">Transport</keyword>
<dbReference type="InterPro" id="IPR006260">
    <property type="entry name" value="TonB/TolA_C"/>
</dbReference>
<evidence type="ECO:0000256" key="4">
    <source>
        <dbReference type="ARBA" id="ARBA00022475"/>
    </source>
</evidence>
<protein>
    <submittedName>
        <fullName evidence="12">Energy transducer TonB</fullName>
    </submittedName>
</protein>
<keyword evidence="5" id="KW-0997">Cell inner membrane</keyword>
<evidence type="ECO:0000313" key="13">
    <source>
        <dbReference type="Proteomes" id="UP000290253"/>
    </source>
</evidence>
<dbReference type="InterPro" id="IPR037682">
    <property type="entry name" value="TonB_C"/>
</dbReference>
<dbReference type="GO" id="GO:0015891">
    <property type="term" value="P:siderophore transport"/>
    <property type="evidence" value="ECO:0007669"/>
    <property type="project" value="InterPro"/>
</dbReference>
<feature type="transmembrane region" description="Helical" evidence="10">
    <location>
        <begin position="67"/>
        <end position="89"/>
    </location>
</feature>
<dbReference type="GO" id="GO:0098797">
    <property type="term" value="C:plasma membrane protein complex"/>
    <property type="evidence" value="ECO:0007669"/>
    <property type="project" value="TreeGrafter"/>
</dbReference>
<reference evidence="12 13" key="1">
    <citation type="journal article" date="2016" name="Int. J. Syst. Evol. Microbiol.">
        <title>Acidipila dinghuensis sp. nov., an acidobacterium isolated from forest soil.</title>
        <authorList>
            <person name="Jiang Y.W."/>
            <person name="Wang J."/>
            <person name="Chen M.H."/>
            <person name="Lv Y.Y."/>
            <person name="Qiu L.H."/>
        </authorList>
    </citation>
    <scope>NUCLEOTIDE SEQUENCE [LARGE SCALE GENOMIC DNA]</scope>
    <source>
        <strain evidence="12 13">DHOF10</strain>
    </source>
</reference>
<dbReference type="AlphaFoldDB" id="A0A4V1NVH2"/>
<dbReference type="Gene3D" id="3.30.1150.10">
    <property type="match status" value="1"/>
</dbReference>
<dbReference type="GO" id="GO:0031992">
    <property type="term" value="F:energy transducer activity"/>
    <property type="evidence" value="ECO:0007669"/>
    <property type="project" value="InterPro"/>
</dbReference>
<dbReference type="NCBIfam" id="TIGR01352">
    <property type="entry name" value="tonB_Cterm"/>
    <property type="match status" value="1"/>
</dbReference>
<evidence type="ECO:0000256" key="1">
    <source>
        <dbReference type="ARBA" id="ARBA00004383"/>
    </source>
</evidence>
<dbReference type="Proteomes" id="UP000290253">
    <property type="component" value="Unassembled WGS sequence"/>
</dbReference>
<evidence type="ECO:0000313" key="12">
    <source>
        <dbReference type="EMBL" id="RXS95760.1"/>
    </source>
</evidence>
<keyword evidence="8 10" id="KW-1133">Transmembrane helix</keyword>
<keyword evidence="6 10" id="KW-0812">Transmembrane</keyword>
<dbReference type="SUPFAM" id="SSF74653">
    <property type="entry name" value="TolA/TonB C-terminal domain"/>
    <property type="match status" value="1"/>
</dbReference>
<keyword evidence="4" id="KW-1003">Cell membrane</keyword>
<dbReference type="InterPro" id="IPR051045">
    <property type="entry name" value="TonB-dependent_transducer"/>
</dbReference>
<dbReference type="GO" id="GO:0030288">
    <property type="term" value="C:outer membrane-bounded periplasmic space"/>
    <property type="evidence" value="ECO:0007669"/>
    <property type="project" value="InterPro"/>
</dbReference>
<accession>A0A4V1NVH2</accession>
<comment type="similarity">
    <text evidence="2">Belongs to the TonB family.</text>
</comment>
<evidence type="ECO:0000256" key="2">
    <source>
        <dbReference type="ARBA" id="ARBA00006555"/>
    </source>
</evidence>
<dbReference type="PRINTS" id="PR01374">
    <property type="entry name" value="TONBPROTEIN"/>
</dbReference>
<evidence type="ECO:0000256" key="5">
    <source>
        <dbReference type="ARBA" id="ARBA00022519"/>
    </source>
</evidence>
<sequence>MVCDAMAAGIAGPKDYARSLLRLAALLLEGAPLPIPHAIGLFDANVLERRLMKLTAKRDEIRGSRRLAIVLTCATFGVGVCGSALALGMHGSTISAQSEDAAPTKTPKKIAVAPGVMAGNKINGTQPKYPEEAKKERIQGTVVLKAVIGKDGKIEGLKVVSGPKELQSSALDAVKDWTYKPYLLNGDPVQVETQIHVIYTLADGPAGPPPPPPPSSN</sequence>
<evidence type="ECO:0000256" key="7">
    <source>
        <dbReference type="ARBA" id="ARBA00022927"/>
    </source>
</evidence>
<dbReference type="GO" id="GO:0015031">
    <property type="term" value="P:protein transport"/>
    <property type="evidence" value="ECO:0007669"/>
    <property type="project" value="UniProtKB-KW"/>
</dbReference>
<comment type="subcellular location">
    <subcellularLocation>
        <location evidence="1">Cell inner membrane</location>
        <topology evidence="1">Single-pass membrane protein</topology>
        <orientation evidence="1">Periplasmic side</orientation>
    </subcellularLocation>
</comment>